<dbReference type="AlphaFoldDB" id="A0A2S0KP97"/>
<dbReference type="EMBL" id="CP027226">
    <property type="protein sequence ID" value="AVM42862.1"/>
    <property type="molecule type" value="Genomic_DNA"/>
</dbReference>
<reference evidence="2" key="1">
    <citation type="submission" date="2018-02" db="EMBL/GenBank/DDBJ databases">
        <authorList>
            <person name="Holder M.E."/>
            <person name="Ajami N.J."/>
            <person name="Petrosino J.F."/>
        </authorList>
    </citation>
    <scope>NUCLEOTIDE SEQUENCE [LARGE SCALE GENOMIC DNA]</scope>
    <source>
        <strain evidence="2">CCUG 47711</strain>
    </source>
</reference>
<dbReference type="OrthoDB" id="1698005at2"/>
<evidence type="ECO:0000313" key="1">
    <source>
        <dbReference type="EMBL" id="AVM42862.1"/>
    </source>
</evidence>
<protein>
    <submittedName>
        <fullName evidence="1">Uncharacterized protein</fullName>
    </submittedName>
</protein>
<proteinExistence type="predicted"/>
<dbReference type="Pfam" id="PF19385">
    <property type="entry name" value="DUF5960"/>
    <property type="match status" value="1"/>
</dbReference>
<evidence type="ECO:0000313" key="2">
    <source>
        <dbReference type="Proteomes" id="UP000237947"/>
    </source>
</evidence>
<accession>A0A2S0KP97</accession>
<dbReference type="KEGG" id="fsa:C5Q98_06390"/>
<dbReference type="RefSeq" id="WP_106012811.1">
    <property type="nucleotide sequence ID" value="NZ_CP027226.1"/>
</dbReference>
<name>A0A2S0KP97_9FIRM</name>
<dbReference type="Proteomes" id="UP000237947">
    <property type="component" value="Chromosome"/>
</dbReference>
<gene>
    <name evidence="1" type="ORF">C5Q98_06390</name>
</gene>
<dbReference type="InterPro" id="IPR046004">
    <property type="entry name" value="DUF5960"/>
</dbReference>
<keyword evidence="2" id="KW-1185">Reference proteome</keyword>
<organism evidence="1 2">
    <name type="scientific">Fastidiosipila sanguinis</name>
    <dbReference type="NCBI Taxonomy" id="236753"/>
    <lineage>
        <taxon>Bacteria</taxon>
        <taxon>Bacillati</taxon>
        <taxon>Bacillota</taxon>
        <taxon>Clostridia</taxon>
        <taxon>Eubacteriales</taxon>
        <taxon>Oscillospiraceae</taxon>
        <taxon>Fastidiosipila</taxon>
    </lineage>
</organism>
<sequence length="92" mass="11014">MRDALNKNTYQFDYFSESYEKFENAFYKYADFDIPLTFISDDILKSMLASGNNYFKLNAANTKDKQDHYFIFKQVESPDNPKIKRFVYLTCK</sequence>